<name>A0ABU8CZ15_9GAMM</name>
<evidence type="ECO:0000256" key="1">
    <source>
        <dbReference type="ARBA" id="ARBA00023125"/>
    </source>
</evidence>
<dbReference type="Gene3D" id="1.25.40.10">
    <property type="entry name" value="Tetratricopeptide repeat domain"/>
    <property type="match status" value="1"/>
</dbReference>
<dbReference type="RefSeq" id="WP_336130779.1">
    <property type="nucleotide sequence ID" value="NZ_JBANDL010000002.1"/>
</dbReference>
<protein>
    <submittedName>
        <fullName evidence="6">Winged helix-turn-helix domain-containing protein</fullName>
    </submittedName>
</protein>
<dbReference type="InterPro" id="IPR011990">
    <property type="entry name" value="TPR-like_helical_dom_sf"/>
</dbReference>
<keyword evidence="4" id="KW-0472">Membrane</keyword>
<proteinExistence type="predicted"/>
<organism evidence="6 7">
    <name type="scientific">Lysobacter firmicutimachus</name>
    <dbReference type="NCBI Taxonomy" id="1792846"/>
    <lineage>
        <taxon>Bacteria</taxon>
        <taxon>Pseudomonadati</taxon>
        <taxon>Pseudomonadota</taxon>
        <taxon>Gammaproteobacteria</taxon>
        <taxon>Lysobacterales</taxon>
        <taxon>Lysobacteraceae</taxon>
        <taxon>Lysobacter</taxon>
    </lineage>
</organism>
<evidence type="ECO:0000256" key="2">
    <source>
        <dbReference type="PROSITE-ProRule" id="PRU01091"/>
    </source>
</evidence>
<evidence type="ECO:0000313" key="7">
    <source>
        <dbReference type="Proteomes" id="UP001387215"/>
    </source>
</evidence>
<dbReference type="CDD" id="cd00383">
    <property type="entry name" value="trans_reg_C"/>
    <property type="match status" value="1"/>
</dbReference>
<evidence type="ECO:0000256" key="4">
    <source>
        <dbReference type="SAM" id="Phobius"/>
    </source>
</evidence>
<reference evidence="6 7" key="1">
    <citation type="submission" date="2024-02" db="EMBL/GenBank/DDBJ databases">
        <title>Lysobacter Genome Sequencing and Mining.</title>
        <authorList>
            <person name="Bierman J."/>
            <person name="Walker M.C."/>
        </authorList>
    </citation>
    <scope>NUCLEOTIDE SEQUENCE [LARGE SCALE GENOMIC DNA]</scope>
    <source>
        <strain evidence="6 7">PB6250</strain>
    </source>
</reference>
<keyword evidence="4" id="KW-1133">Transmembrane helix</keyword>
<dbReference type="InterPro" id="IPR001867">
    <property type="entry name" value="OmpR/PhoB-type_DNA-bd"/>
</dbReference>
<dbReference type="Pfam" id="PF00486">
    <property type="entry name" value="Trans_reg_C"/>
    <property type="match status" value="1"/>
</dbReference>
<evidence type="ECO:0000259" key="5">
    <source>
        <dbReference type="PROSITE" id="PS51755"/>
    </source>
</evidence>
<dbReference type="InterPro" id="IPR036388">
    <property type="entry name" value="WH-like_DNA-bd_sf"/>
</dbReference>
<dbReference type="InterPro" id="IPR016032">
    <property type="entry name" value="Sig_transdc_resp-reg_C-effctor"/>
</dbReference>
<feature type="domain" description="OmpR/PhoB-type" evidence="5">
    <location>
        <begin position="9"/>
        <end position="105"/>
    </location>
</feature>
<comment type="caution">
    <text evidence="6">The sequence shown here is derived from an EMBL/GenBank/DDBJ whole genome shotgun (WGS) entry which is preliminary data.</text>
</comment>
<dbReference type="SMART" id="SM00862">
    <property type="entry name" value="Trans_reg_C"/>
    <property type="match status" value="1"/>
</dbReference>
<gene>
    <name evidence="6" type="ORF">V2J18_02140</name>
</gene>
<keyword evidence="1 2" id="KW-0238">DNA-binding</keyword>
<feature type="DNA-binding region" description="OmpR/PhoB-type" evidence="2">
    <location>
        <begin position="9"/>
        <end position="105"/>
    </location>
</feature>
<dbReference type="SUPFAM" id="SSF46894">
    <property type="entry name" value="C-terminal effector domain of the bipartite response regulators"/>
    <property type="match status" value="1"/>
</dbReference>
<keyword evidence="7" id="KW-1185">Reference proteome</keyword>
<dbReference type="SUPFAM" id="SSF48452">
    <property type="entry name" value="TPR-like"/>
    <property type="match status" value="2"/>
</dbReference>
<keyword evidence="4" id="KW-0812">Transmembrane</keyword>
<feature type="region of interest" description="Disordered" evidence="3">
    <location>
        <begin position="158"/>
        <end position="185"/>
    </location>
</feature>
<evidence type="ECO:0000256" key="3">
    <source>
        <dbReference type="SAM" id="MobiDB-lite"/>
    </source>
</evidence>
<dbReference type="EMBL" id="JBANDL010000002">
    <property type="protein sequence ID" value="MEI2453470.1"/>
    <property type="molecule type" value="Genomic_DNA"/>
</dbReference>
<accession>A0ABU8CZ15</accession>
<evidence type="ECO:0000313" key="6">
    <source>
        <dbReference type="EMBL" id="MEI2453470.1"/>
    </source>
</evidence>
<feature type="transmembrane region" description="Helical" evidence="4">
    <location>
        <begin position="191"/>
        <end position="211"/>
    </location>
</feature>
<dbReference type="PROSITE" id="PS51755">
    <property type="entry name" value="OMPR_PHOB"/>
    <property type="match status" value="1"/>
</dbReference>
<dbReference type="Proteomes" id="UP001387215">
    <property type="component" value="Unassembled WGS sequence"/>
</dbReference>
<sequence>MTTPWPAEARYLQLVDVTVDLRFRRLILADRSLELPQRVFDLMLLFLGEPHKLHTRATLFDRLWAGTVVEDTNLSQNVWLLRKALGEERKAWIRTVAKSGYVFEPPGPIRWFERLPAASPATRATAPPVVERDTAPEAGLAIDTASPVADASGDTLAARAAEADRSGQAALPTSNPEAERPAARPDRRRRYVGLAAVLALIAVATASLMVWRHAQPRNAGSVALVMVEDGSGSSWPAKLLQQWLAWKLDSLPEANVLREGDVASGIGTAPIDVVFLSSVRSSDDPTKWELHARLIHGGKEERISATGNPADMPALVDSLSRRIVARLLPERAAPWPTLEASADAAQRYEGFARALDRRDWMTASRLGAEIVRLAPRFALVRLQLADALSQLSQATAAREQQRVAAQLLQGSPTEAVASLEARQQAMEIGGAGKALVLYQALVDRYPDKTGYRLKLAELLILAGQYERALTHLADAPGRSEALGVRIAKRLLRAQAYGHLGDPARMRAMALQAQQLARSAGDGWASEQASAWILRGKADDFQDPERKSASAFEQAATLYRLAGDTTGELYASYLARTADPPGPATDAELDVLLARANAGGHRRLEVAILLANADQHSIAGDAESYRSRLLQASATATAAGDPVLMGAVNTRLLNIEILTARFDSADEMARRQRRLDLRGTARLFSDQFAAALALIRGDAQRALDIVEASERLLPQAVPGQRESEALAQIACVRTDLLLSLGRMAEARKALERCRQGERWAVQFYAPAVGSYMELAAGDLPRARALLHQAEASMARMTPDRWLNAIEVARIATRLGELERSERIYAEVLPAVSSVGYTLLTALVLTGKAENAAARGDWENSRRFASEARQAIPDNAWGIVSRLDLLAAIDARQRGDAVAASALAGRLHRRARELGDVVAELESHPLFEPDALDGDCGLAERESLVARTGMRGVRLDWLLGTGDAPRAAVVR</sequence>
<dbReference type="Gene3D" id="1.10.10.10">
    <property type="entry name" value="Winged helix-like DNA-binding domain superfamily/Winged helix DNA-binding domain"/>
    <property type="match status" value="1"/>
</dbReference>